<dbReference type="Proteomes" id="UP000829196">
    <property type="component" value="Unassembled WGS sequence"/>
</dbReference>
<keyword evidence="3" id="KW-1185">Reference proteome</keyword>
<evidence type="ECO:0000313" key="3">
    <source>
        <dbReference type="Proteomes" id="UP000829196"/>
    </source>
</evidence>
<dbReference type="AlphaFoldDB" id="A0A8T3BLV1"/>
<proteinExistence type="predicted"/>
<evidence type="ECO:0000313" key="2">
    <source>
        <dbReference type="EMBL" id="KAI0516171.1"/>
    </source>
</evidence>
<accession>A0A8T3BLV1</accession>
<sequence length="84" mass="9260">MSVPFLGWANITQAALLQLLPSVVSNSKYLQPFWSELPSKPKPGIFLHADLNQNLHSNLCIRPATAISLKPHTTTKPPSFPIVE</sequence>
<gene>
    <name evidence="2" type="ORF">KFK09_008843</name>
</gene>
<organism evidence="2 3">
    <name type="scientific">Dendrobium nobile</name>
    <name type="common">Orchid</name>
    <dbReference type="NCBI Taxonomy" id="94219"/>
    <lineage>
        <taxon>Eukaryota</taxon>
        <taxon>Viridiplantae</taxon>
        <taxon>Streptophyta</taxon>
        <taxon>Embryophyta</taxon>
        <taxon>Tracheophyta</taxon>
        <taxon>Spermatophyta</taxon>
        <taxon>Magnoliopsida</taxon>
        <taxon>Liliopsida</taxon>
        <taxon>Asparagales</taxon>
        <taxon>Orchidaceae</taxon>
        <taxon>Epidendroideae</taxon>
        <taxon>Malaxideae</taxon>
        <taxon>Dendrobiinae</taxon>
        <taxon>Dendrobium</taxon>
    </lineage>
</organism>
<protein>
    <submittedName>
        <fullName evidence="2">Uncharacterized protein</fullName>
    </submittedName>
</protein>
<feature type="chain" id="PRO_5035845415" evidence="1">
    <location>
        <begin position="26"/>
        <end position="84"/>
    </location>
</feature>
<evidence type="ECO:0000256" key="1">
    <source>
        <dbReference type="SAM" id="SignalP"/>
    </source>
</evidence>
<reference evidence="2" key="1">
    <citation type="journal article" date="2022" name="Front. Genet.">
        <title>Chromosome-Scale Assembly of the Dendrobium nobile Genome Provides Insights Into the Molecular Mechanism of the Biosynthesis of the Medicinal Active Ingredient of Dendrobium.</title>
        <authorList>
            <person name="Xu Q."/>
            <person name="Niu S.-C."/>
            <person name="Li K.-L."/>
            <person name="Zheng P.-J."/>
            <person name="Zhang X.-J."/>
            <person name="Jia Y."/>
            <person name="Liu Y."/>
            <person name="Niu Y.-X."/>
            <person name="Yu L.-H."/>
            <person name="Chen D.-F."/>
            <person name="Zhang G.-Q."/>
        </authorList>
    </citation>
    <scope>NUCLEOTIDE SEQUENCE</scope>
    <source>
        <tissue evidence="2">Leaf</tissue>
    </source>
</reference>
<dbReference type="EMBL" id="JAGYWB010000007">
    <property type="protein sequence ID" value="KAI0516171.1"/>
    <property type="molecule type" value="Genomic_DNA"/>
</dbReference>
<feature type="signal peptide" evidence="1">
    <location>
        <begin position="1"/>
        <end position="25"/>
    </location>
</feature>
<comment type="caution">
    <text evidence="2">The sequence shown here is derived from an EMBL/GenBank/DDBJ whole genome shotgun (WGS) entry which is preliminary data.</text>
</comment>
<keyword evidence="1" id="KW-0732">Signal</keyword>
<name>A0A8T3BLV1_DENNO</name>